<gene>
    <name evidence="2" type="ORF">BD410DRAFT_894076</name>
</gene>
<dbReference type="AlphaFoldDB" id="A0A4Y7QKQ3"/>
<dbReference type="VEuPathDB" id="FungiDB:BD410DRAFT_894076"/>
<evidence type="ECO:0000313" key="3">
    <source>
        <dbReference type="Proteomes" id="UP000294933"/>
    </source>
</evidence>
<keyword evidence="3" id="KW-1185">Reference proteome</keyword>
<evidence type="ECO:0000313" key="2">
    <source>
        <dbReference type="EMBL" id="TDL27936.1"/>
    </source>
</evidence>
<protein>
    <submittedName>
        <fullName evidence="2">Uncharacterized protein</fullName>
    </submittedName>
</protein>
<accession>A0A4Y7QKQ3</accession>
<sequence>MSSPFDNFRGLLGPKSGIGDVIQLVKDLGIATDVPPLYDIARSEVINAMLLPALQSHKVVTVEGSPIEVKAYEAPLSDSVTIPISDVFGGWLISVTMLNKQVRADSIWYERGLAMMAKIFQIIMESQPGAKKKRPHPFPTVVCLFLSADSCFTIGNSGFSKKGSMYATYACSAPGPGRSDVTKSKLTDIRARYFVRYVADLAKVYYEKSPLDDRLFNCAEVLLILGLATVKHPQTIYLTALRVGECWKGMPSNGKYDLDKVIQSAHIRLCENCAYQAQVFGLQCHDPVTKEIYPLYAASANMSVKDLHGWKPVVQKADFAVQILHARCCGTANSATRPTNDTAMSVKEFLNAETSSARSNRIFQICRNENAYTGRQSIAPNRQAATSSGSKQQEKKSERSG</sequence>
<reference evidence="2 3" key="1">
    <citation type="submission" date="2018-06" db="EMBL/GenBank/DDBJ databases">
        <title>A transcriptomic atlas of mushroom development highlights an independent origin of complex multicellularity.</title>
        <authorList>
            <consortium name="DOE Joint Genome Institute"/>
            <person name="Krizsan K."/>
            <person name="Almasi E."/>
            <person name="Merenyi Z."/>
            <person name="Sahu N."/>
            <person name="Viragh M."/>
            <person name="Koszo T."/>
            <person name="Mondo S."/>
            <person name="Kiss B."/>
            <person name="Balint B."/>
            <person name="Kues U."/>
            <person name="Barry K."/>
            <person name="Hegedus J.C."/>
            <person name="Henrissat B."/>
            <person name="Johnson J."/>
            <person name="Lipzen A."/>
            <person name="Ohm R."/>
            <person name="Nagy I."/>
            <person name="Pangilinan J."/>
            <person name="Yan J."/>
            <person name="Xiong Y."/>
            <person name="Grigoriev I.V."/>
            <person name="Hibbett D.S."/>
            <person name="Nagy L.G."/>
        </authorList>
    </citation>
    <scope>NUCLEOTIDE SEQUENCE [LARGE SCALE GENOMIC DNA]</scope>
    <source>
        <strain evidence="2 3">SZMC22713</strain>
    </source>
</reference>
<proteinExistence type="predicted"/>
<feature type="region of interest" description="Disordered" evidence="1">
    <location>
        <begin position="376"/>
        <end position="401"/>
    </location>
</feature>
<feature type="compositionally biased region" description="Basic and acidic residues" evidence="1">
    <location>
        <begin position="392"/>
        <end position="401"/>
    </location>
</feature>
<dbReference type="EMBL" id="ML170158">
    <property type="protein sequence ID" value="TDL27936.1"/>
    <property type="molecule type" value="Genomic_DNA"/>
</dbReference>
<name>A0A4Y7QKQ3_9AGAM</name>
<feature type="compositionally biased region" description="Polar residues" evidence="1">
    <location>
        <begin position="376"/>
        <end position="386"/>
    </location>
</feature>
<evidence type="ECO:0000256" key="1">
    <source>
        <dbReference type="SAM" id="MobiDB-lite"/>
    </source>
</evidence>
<dbReference type="Proteomes" id="UP000294933">
    <property type="component" value="Unassembled WGS sequence"/>
</dbReference>
<organism evidence="2 3">
    <name type="scientific">Rickenella mellea</name>
    <dbReference type="NCBI Taxonomy" id="50990"/>
    <lineage>
        <taxon>Eukaryota</taxon>
        <taxon>Fungi</taxon>
        <taxon>Dikarya</taxon>
        <taxon>Basidiomycota</taxon>
        <taxon>Agaricomycotina</taxon>
        <taxon>Agaricomycetes</taxon>
        <taxon>Hymenochaetales</taxon>
        <taxon>Rickenellaceae</taxon>
        <taxon>Rickenella</taxon>
    </lineage>
</organism>